<evidence type="ECO:0000259" key="2">
    <source>
        <dbReference type="PROSITE" id="PS50966"/>
    </source>
</evidence>
<dbReference type="GO" id="GO:0008270">
    <property type="term" value="F:zinc ion binding"/>
    <property type="evidence" value="ECO:0007669"/>
    <property type="project" value="UniProtKB-KW"/>
</dbReference>
<comment type="caution">
    <text evidence="3">The sequence shown here is derived from an EMBL/GenBank/DDBJ whole genome shotgun (WGS) entry which is preliminary data.</text>
</comment>
<gene>
    <name evidence="3" type="ORF">AUR65_016505</name>
</gene>
<dbReference type="Proteomes" id="UP000053621">
    <property type="component" value="Unassembled WGS sequence"/>
</dbReference>
<evidence type="ECO:0000313" key="3">
    <source>
        <dbReference type="EMBL" id="POG54434.1"/>
    </source>
</evidence>
<evidence type="ECO:0000313" key="4">
    <source>
        <dbReference type="Proteomes" id="UP000053621"/>
    </source>
</evidence>
<protein>
    <submittedName>
        <fullName evidence="3">SWIM zinc finger family protein</fullName>
    </submittedName>
</protein>
<keyword evidence="1" id="KW-0863">Zinc-finger</keyword>
<dbReference type="Pfam" id="PF04434">
    <property type="entry name" value="SWIM"/>
    <property type="match status" value="1"/>
</dbReference>
<organism evidence="3 4">
    <name type="scientific">Haloferax marisrubri</name>
    <dbReference type="NCBI Taxonomy" id="1544719"/>
    <lineage>
        <taxon>Archaea</taxon>
        <taxon>Methanobacteriati</taxon>
        <taxon>Methanobacteriota</taxon>
        <taxon>Stenosarchaea group</taxon>
        <taxon>Halobacteria</taxon>
        <taxon>Halobacteriales</taxon>
        <taxon>Haloferacaceae</taxon>
        <taxon>Haloferax</taxon>
    </lineage>
</organism>
<dbReference type="OrthoDB" id="189856at2157"/>
<keyword evidence="1" id="KW-0862">Zinc</keyword>
<dbReference type="InterPro" id="IPR007527">
    <property type="entry name" value="Znf_SWIM"/>
</dbReference>
<dbReference type="RefSeq" id="WP_084816500.1">
    <property type="nucleotide sequence ID" value="NZ_LOPW02000018.1"/>
</dbReference>
<sequence length="135" mass="14892">MTPVLPEFDPPVRVLKRAQYEAFAFELLDGDVRVRNESYADPTAHEYRVRIRDGVPDSCSCPADASSDGPCKHRVAVAIRPRILDLAIQMRVVADGGSTSRGDDDTADLPCECEQLSEALPCWNCIDAGRRDLSE</sequence>
<accession>A0A2P4NMR4</accession>
<name>A0A2P4NMR4_9EURY</name>
<keyword evidence="4" id="KW-1185">Reference proteome</keyword>
<keyword evidence="1" id="KW-0479">Metal-binding</keyword>
<reference evidence="3" key="1">
    <citation type="submission" date="2017-08" db="EMBL/GenBank/DDBJ databases">
        <title>Haloferax marisrubri sp. nov., isolated from the Discovery deep brine-seawater interface in the Red Sea.</title>
        <authorList>
            <person name="Zhang G."/>
            <person name="Stingl U."/>
        </authorList>
    </citation>
    <scope>NUCLEOTIDE SEQUENCE [LARGE SCALE GENOMIC DNA]</scope>
    <source>
        <strain evidence="3">SB3</strain>
    </source>
</reference>
<dbReference type="PROSITE" id="PS50966">
    <property type="entry name" value="ZF_SWIM"/>
    <property type="match status" value="1"/>
</dbReference>
<feature type="domain" description="SWIM-type" evidence="2">
    <location>
        <begin position="47"/>
        <end position="82"/>
    </location>
</feature>
<evidence type="ECO:0000256" key="1">
    <source>
        <dbReference type="PROSITE-ProRule" id="PRU00325"/>
    </source>
</evidence>
<proteinExistence type="predicted"/>
<dbReference type="AlphaFoldDB" id="A0A2P4NMR4"/>
<dbReference type="EMBL" id="LOPW02000018">
    <property type="protein sequence ID" value="POG54434.1"/>
    <property type="molecule type" value="Genomic_DNA"/>
</dbReference>